<name>A0A1H4WMW9_TSUTY</name>
<dbReference type="EMBL" id="FNSA01000003">
    <property type="protein sequence ID" value="SEC93991.1"/>
    <property type="molecule type" value="Genomic_DNA"/>
</dbReference>
<reference evidence="2" key="1">
    <citation type="submission" date="2016-10" db="EMBL/GenBank/DDBJ databases">
        <authorList>
            <person name="Varghese N."/>
            <person name="Submissions S."/>
        </authorList>
    </citation>
    <scope>NUCLEOTIDE SEQUENCE [LARGE SCALE GENOMIC DNA]</scope>
    <source>
        <strain evidence="2">DSM 44234</strain>
    </source>
</reference>
<gene>
    <name evidence="1" type="ORF">SAMN04489793_3597</name>
</gene>
<organism evidence="1 2">
    <name type="scientific">Tsukamurella tyrosinosolvens</name>
    <dbReference type="NCBI Taxonomy" id="57704"/>
    <lineage>
        <taxon>Bacteria</taxon>
        <taxon>Bacillati</taxon>
        <taxon>Actinomycetota</taxon>
        <taxon>Actinomycetes</taxon>
        <taxon>Mycobacteriales</taxon>
        <taxon>Tsukamurellaceae</taxon>
        <taxon>Tsukamurella</taxon>
    </lineage>
</organism>
<sequence>MAEDIEIRDVPGFPGKTASIIAAAENLKAVAAAERARLEKTYADEASNGSTKRPMPIYDAGGKSLSAFLERQVAGLTTAADNVILGSKVAKFTYDRIQAADRDGADSVSKI</sequence>
<accession>A0A1H4WMW9</accession>
<proteinExistence type="predicted"/>
<dbReference type="RefSeq" id="WP_068738920.1">
    <property type="nucleotide sequence ID" value="NZ_FNSA01000003.1"/>
</dbReference>
<dbReference type="AlphaFoldDB" id="A0A1H4WMW9"/>
<evidence type="ECO:0000313" key="1">
    <source>
        <dbReference type="EMBL" id="SEC93991.1"/>
    </source>
</evidence>
<keyword evidence="2" id="KW-1185">Reference proteome</keyword>
<protein>
    <submittedName>
        <fullName evidence="1">Uncharacterized protein</fullName>
    </submittedName>
</protein>
<dbReference type="Proteomes" id="UP000182241">
    <property type="component" value="Unassembled WGS sequence"/>
</dbReference>
<dbReference type="STRING" id="57704.SAMN04489793_3597"/>
<evidence type="ECO:0000313" key="2">
    <source>
        <dbReference type="Proteomes" id="UP000182241"/>
    </source>
</evidence>